<proteinExistence type="predicted"/>
<dbReference type="AlphaFoldDB" id="A0A803R0X7"/>
<reference evidence="1" key="1">
    <citation type="submission" date="2018-11" db="EMBL/GenBank/DDBJ databases">
        <authorList>
            <person name="Grassa J C."/>
        </authorList>
    </citation>
    <scope>NUCLEOTIDE SEQUENCE [LARGE SCALE GENOMIC DNA]</scope>
</reference>
<dbReference type="Proteomes" id="UP000596661">
    <property type="component" value="Chromosome 3"/>
</dbReference>
<evidence type="ECO:0000313" key="1">
    <source>
        <dbReference type="EnsemblPlants" id="cds.novel_model_3763_5bd9a17a"/>
    </source>
</evidence>
<dbReference type="EnsemblPlants" id="novel_model_3763_5bd9a17a">
    <property type="protein sequence ID" value="cds.novel_model_3763_5bd9a17a"/>
    <property type="gene ID" value="novel_gene_2007_5bd9a17a"/>
</dbReference>
<keyword evidence="2" id="KW-1185">Reference proteome</keyword>
<sequence>MEGEEEQKPKAFFFDSLSLSLSLLLIQTKKIFSESKHSAQHLKPLRSVRHYHSVPQWRLLLLRFLSCRIW</sequence>
<dbReference type="Gramene" id="novel_model_3763_5bd9a17a">
    <property type="protein sequence ID" value="cds.novel_model_3763_5bd9a17a"/>
    <property type="gene ID" value="novel_gene_2007_5bd9a17a"/>
</dbReference>
<name>A0A803R0X7_CANSA</name>
<organism evidence="1 2">
    <name type="scientific">Cannabis sativa</name>
    <name type="common">Hemp</name>
    <name type="synonym">Marijuana</name>
    <dbReference type="NCBI Taxonomy" id="3483"/>
    <lineage>
        <taxon>Eukaryota</taxon>
        <taxon>Viridiplantae</taxon>
        <taxon>Streptophyta</taxon>
        <taxon>Embryophyta</taxon>
        <taxon>Tracheophyta</taxon>
        <taxon>Spermatophyta</taxon>
        <taxon>Magnoliopsida</taxon>
        <taxon>eudicotyledons</taxon>
        <taxon>Gunneridae</taxon>
        <taxon>Pentapetalae</taxon>
        <taxon>rosids</taxon>
        <taxon>fabids</taxon>
        <taxon>Rosales</taxon>
        <taxon>Cannabaceae</taxon>
        <taxon>Cannabis</taxon>
    </lineage>
</organism>
<dbReference type="EMBL" id="UZAU01000331">
    <property type="status" value="NOT_ANNOTATED_CDS"/>
    <property type="molecule type" value="Genomic_DNA"/>
</dbReference>
<accession>A0A803R0X7</accession>
<protein>
    <submittedName>
        <fullName evidence="1">Uncharacterized protein</fullName>
    </submittedName>
</protein>
<reference evidence="1" key="2">
    <citation type="submission" date="2021-03" db="UniProtKB">
        <authorList>
            <consortium name="EnsemblPlants"/>
        </authorList>
    </citation>
    <scope>IDENTIFICATION</scope>
</reference>
<evidence type="ECO:0000313" key="2">
    <source>
        <dbReference type="Proteomes" id="UP000596661"/>
    </source>
</evidence>